<name>A0A938WLG5_9BACT</name>
<keyword evidence="3" id="KW-1185">Reference proteome</keyword>
<feature type="domain" description="FAS1" evidence="1">
    <location>
        <begin position="181"/>
        <end position="374"/>
    </location>
</feature>
<proteinExistence type="predicted"/>
<reference evidence="2 3" key="1">
    <citation type="journal article" date="2021" name="Sci. Rep.">
        <title>The distribution of antibiotic resistance genes in chicken gut microbiota commensals.</title>
        <authorList>
            <person name="Juricova H."/>
            <person name="Matiasovicova J."/>
            <person name="Kubasova T."/>
            <person name="Cejkova D."/>
            <person name="Rychlik I."/>
        </authorList>
    </citation>
    <scope>NUCLEOTIDE SEQUENCE [LARGE SCALE GENOMIC DNA]</scope>
    <source>
        <strain evidence="2 3">An819</strain>
    </source>
</reference>
<dbReference type="RefSeq" id="WP_205108219.1">
    <property type="nucleotide sequence ID" value="NZ_JACJJL010000005.1"/>
</dbReference>
<dbReference type="Proteomes" id="UP000764045">
    <property type="component" value="Unassembled WGS sequence"/>
</dbReference>
<dbReference type="InterPro" id="IPR036378">
    <property type="entry name" value="FAS1_dom_sf"/>
</dbReference>
<dbReference type="InterPro" id="IPR000782">
    <property type="entry name" value="FAS1_domain"/>
</dbReference>
<dbReference type="SMART" id="SM00554">
    <property type="entry name" value="FAS1"/>
    <property type="match status" value="1"/>
</dbReference>
<dbReference type="Pfam" id="PF02469">
    <property type="entry name" value="Fasciclin"/>
    <property type="match status" value="1"/>
</dbReference>
<feature type="domain" description="FAS1" evidence="1">
    <location>
        <begin position="36"/>
        <end position="177"/>
    </location>
</feature>
<dbReference type="PANTHER" id="PTHR10900:SF77">
    <property type="entry name" value="FI19380P1"/>
    <property type="match status" value="1"/>
</dbReference>
<evidence type="ECO:0000259" key="1">
    <source>
        <dbReference type="PROSITE" id="PS50213"/>
    </source>
</evidence>
<organism evidence="2 3">
    <name type="scientific">Marseilla massiliensis</name>
    <dbReference type="NCBI Taxonomy" id="1841864"/>
    <lineage>
        <taxon>Bacteria</taxon>
        <taxon>Pseudomonadati</taxon>
        <taxon>Bacteroidota</taxon>
        <taxon>Bacteroidia</taxon>
        <taxon>Bacteroidales</taxon>
        <taxon>Prevotellaceae</taxon>
        <taxon>Marseilla</taxon>
    </lineage>
</organism>
<dbReference type="InterPro" id="IPR050904">
    <property type="entry name" value="Adhesion/Biosynth-related"/>
</dbReference>
<dbReference type="SUPFAM" id="SSF82153">
    <property type="entry name" value="FAS1 domain"/>
    <property type="match status" value="1"/>
</dbReference>
<dbReference type="EMBL" id="JACJJL010000005">
    <property type="protein sequence ID" value="MBM6660952.1"/>
    <property type="molecule type" value="Genomic_DNA"/>
</dbReference>
<protein>
    <submittedName>
        <fullName evidence="2">Fasciclin domain-containing protein</fullName>
    </submittedName>
</protein>
<evidence type="ECO:0000313" key="3">
    <source>
        <dbReference type="Proteomes" id="UP000764045"/>
    </source>
</evidence>
<dbReference type="AlphaFoldDB" id="A0A938WLG5"/>
<gene>
    <name evidence="2" type="ORF">H6B30_04140</name>
</gene>
<accession>A0A938WLG5</accession>
<dbReference type="PROSITE" id="PS50213">
    <property type="entry name" value="FAS1"/>
    <property type="match status" value="2"/>
</dbReference>
<dbReference type="Gene3D" id="2.30.180.10">
    <property type="entry name" value="FAS1 domain"/>
    <property type="match status" value="2"/>
</dbReference>
<comment type="caution">
    <text evidence="2">The sequence shown here is derived from an EMBL/GenBank/DDBJ whole genome shotgun (WGS) entry which is preliminary data.</text>
</comment>
<sequence length="608" mass="69504">MKRFIFSLLAPLAVFILCCCDSDDLSGDSYYTFKGETVATYIENRPDSFSVFTQVVKDAGEESLLATYGHYTAFIPTNEAFDAYFKEHNTSMEQLTAKEKKEIVYNHIIRSTTIDYKTKDFTEGALGTSNMNNRYMIISYIANGQGRNSIMVNKQSEIIMPDIEVHNGVIHVIDHVLVPSEETLGSILNEMPEYSYFAEALRLTHLNDSITETYDMSYESPYSTEYVNILGYTMKPLQQRRLGYTMFAEPNSVMEASGIHGIDDLIKYARKYYGTQDADNPTSRNNALNKFISYHMLNRQMSTNSFIYSGPCTSSYYMDKRYEYYETMLENRLMEIKAGNHINEQSNGKYVGINESASNIDGMNGFIHSLTNMLVYDEDVMVSDVLNKRIRFDAYSIAPQLTNNNIRWKLTNLDGFGGYTMSPDYCGDYIKFNDASKFIMWASDTWSNYQADEISVRGWYDVVVRMLPVPPGTYEIRLGYSARSWGGIAQLFVDGGIIGIPVSFNYTGEQPQIGWVSDDQTTDNGAENDKMMRNRGYMKGPNSVYSPNGQKTLRQQISALRFIVGTFTFQEYGPHYFRVKNIESENGEFHFDYLEYVPTSIIDTEDKD</sequence>
<dbReference type="PANTHER" id="PTHR10900">
    <property type="entry name" value="PERIOSTIN-RELATED"/>
    <property type="match status" value="1"/>
</dbReference>
<evidence type="ECO:0000313" key="2">
    <source>
        <dbReference type="EMBL" id="MBM6660952.1"/>
    </source>
</evidence>